<accession>Q3Z6J9</accession>
<dbReference type="AlphaFoldDB" id="Q3Z6J9"/>
<gene>
    <name evidence="1" type="ordered locus">DET1447</name>
</gene>
<reference evidence="1 2" key="1">
    <citation type="journal article" date="2005" name="Science">
        <title>Genome sequence of the PCE-dechlorinating bacterium Dehalococcoides ethenogenes.</title>
        <authorList>
            <person name="Seshadri R."/>
            <person name="Adrian L."/>
            <person name="Fouts D.E."/>
            <person name="Eisen J.A."/>
            <person name="Phillippy A.M."/>
            <person name="Methe B.A."/>
            <person name="Ward N.L."/>
            <person name="Nelson W.C."/>
            <person name="Deboy R.T."/>
            <person name="Khouri H.M."/>
            <person name="Kolonay J.F."/>
            <person name="Dodson R.J."/>
            <person name="Daugherty S.C."/>
            <person name="Brinkac L.M."/>
            <person name="Sullivan S.A."/>
            <person name="Madupu R."/>
            <person name="Nelson K.E."/>
            <person name="Kang K.H."/>
            <person name="Impraim M."/>
            <person name="Tran K."/>
            <person name="Robinson J.M."/>
            <person name="Forberger H.A."/>
            <person name="Fraser C.M."/>
            <person name="Zinder S.H."/>
            <person name="Heidelberg J.F."/>
        </authorList>
    </citation>
    <scope>NUCLEOTIDE SEQUENCE [LARGE SCALE GENOMIC DNA]</scope>
    <source>
        <strain evidence="2">ATCC BAA-2266 / KCTC 15142 / 195</strain>
    </source>
</reference>
<organism evidence="1 2">
    <name type="scientific">Dehalococcoides mccartyi (strain ATCC BAA-2266 / KCTC 15142 / 195)</name>
    <name type="common">Dehalococcoides ethenogenes (strain 195)</name>
    <dbReference type="NCBI Taxonomy" id="243164"/>
    <lineage>
        <taxon>Bacteria</taxon>
        <taxon>Bacillati</taxon>
        <taxon>Chloroflexota</taxon>
        <taxon>Dehalococcoidia</taxon>
        <taxon>Dehalococcoidales</taxon>
        <taxon>Dehalococcoidaceae</taxon>
        <taxon>Dehalococcoides</taxon>
    </lineage>
</organism>
<evidence type="ECO:0000313" key="2">
    <source>
        <dbReference type="Proteomes" id="UP000008289"/>
    </source>
</evidence>
<dbReference type="EMBL" id="CP000027">
    <property type="protein sequence ID" value="AAW39255.1"/>
    <property type="molecule type" value="Genomic_DNA"/>
</dbReference>
<dbReference type="HOGENOM" id="CLU_2933721_0_0_0"/>
<proteinExistence type="predicted"/>
<dbReference type="InParanoid" id="Q3Z6J9"/>
<keyword evidence="2" id="KW-1185">Reference proteome</keyword>
<name>Q3Z6J9_DEHM1</name>
<protein>
    <submittedName>
        <fullName evidence="1">Uncharacterized protein</fullName>
    </submittedName>
</protein>
<evidence type="ECO:0000313" key="1">
    <source>
        <dbReference type="EMBL" id="AAW39255.1"/>
    </source>
</evidence>
<dbReference type="KEGG" id="det:DET1447"/>
<sequence>MTSVVKGTSFVKGSAGFIPKLHGRQIWLIGRYAPKMEKPGMIHIPGYFNKQIKKPMLCRF</sequence>
<dbReference type="Proteomes" id="UP000008289">
    <property type="component" value="Chromosome"/>
</dbReference>